<dbReference type="RefSeq" id="WP_189243000.1">
    <property type="nucleotide sequence ID" value="NZ_BMQP01000026.1"/>
</dbReference>
<name>A0A8J3S5R8_PLARO</name>
<reference evidence="1" key="1">
    <citation type="submission" date="2021-01" db="EMBL/GenBank/DDBJ databases">
        <title>Whole genome shotgun sequence of Planobispora rosea NBRC 15558.</title>
        <authorList>
            <person name="Komaki H."/>
            <person name="Tamura T."/>
        </authorList>
    </citation>
    <scope>NUCLEOTIDE SEQUENCE</scope>
    <source>
        <strain evidence="1">NBRC 15558</strain>
    </source>
</reference>
<protein>
    <submittedName>
        <fullName evidence="1">Uncharacterized protein</fullName>
    </submittedName>
</protein>
<proteinExistence type="predicted"/>
<accession>A0A8J3S5R8</accession>
<organism evidence="1 2">
    <name type="scientific">Planobispora rosea</name>
    <dbReference type="NCBI Taxonomy" id="35762"/>
    <lineage>
        <taxon>Bacteria</taxon>
        <taxon>Bacillati</taxon>
        <taxon>Actinomycetota</taxon>
        <taxon>Actinomycetes</taxon>
        <taxon>Streptosporangiales</taxon>
        <taxon>Streptosporangiaceae</taxon>
        <taxon>Planobispora</taxon>
    </lineage>
</organism>
<keyword evidence="2" id="KW-1185">Reference proteome</keyword>
<evidence type="ECO:0000313" key="1">
    <source>
        <dbReference type="EMBL" id="GIH86427.1"/>
    </source>
</evidence>
<gene>
    <name evidence="1" type="ORF">Pro02_48350</name>
</gene>
<dbReference type="AlphaFoldDB" id="A0A8J3S5R8"/>
<dbReference type="EMBL" id="BOOI01000046">
    <property type="protein sequence ID" value="GIH86427.1"/>
    <property type="molecule type" value="Genomic_DNA"/>
</dbReference>
<comment type="caution">
    <text evidence="1">The sequence shown here is derived from an EMBL/GenBank/DDBJ whole genome shotgun (WGS) entry which is preliminary data.</text>
</comment>
<dbReference type="Proteomes" id="UP000655044">
    <property type="component" value="Unassembled WGS sequence"/>
</dbReference>
<evidence type="ECO:0000313" key="2">
    <source>
        <dbReference type="Proteomes" id="UP000655044"/>
    </source>
</evidence>
<sequence>MTFRPPPAREQCITALSQLAALLQTCPDLPAPACIIVTLPCRSVVDAVAATLEERGLGYLDYPTASGRAITVYREGGFAIRWQSPPDHRLIADAVAPAACTDGPGNCPPAPPFDGAGLFWDNCDNYAITTSVEADGSGLSSKDLHCCSEFGDVTGASVLIAISKGGRWQWQCIGCRKEITSFGHCDPCAQNDSWLSTPPPPQ</sequence>